<gene>
    <name evidence="3" type="ORF">EIL87_08595</name>
</gene>
<dbReference type="Proteomes" id="UP000274515">
    <property type="component" value="Unassembled WGS sequence"/>
</dbReference>
<dbReference type="PANTHER" id="PTHR43081:SF19">
    <property type="entry name" value="PH-SENSITIVE ADENYLATE CYCLASE RV1264"/>
    <property type="match status" value="1"/>
</dbReference>
<dbReference type="Pfam" id="PF00211">
    <property type="entry name" value="Guanylate_cyc"/>
    <property type="match status" value="1"/>
</dbReference>
<comment type="similarity">
    <text evidence="1">Belongs to the adenylyl cyclase class-3 family.</text>
</comment>
<evidence type="ECO:0000256" key="1">
    <source>
        <dbReference type="ARBA" id="ARBA00005381"/>
    </source>
</evidence>
<feature type="domain" description="Guanylate cyclase" evidence="2">
    <location>
        <begin position="96"/>
        <end position="208"/>
    </location>
</feature>
<dbReference type="RefSeq" id="WP_125089629.1">
    <property type="nucleotide sequence ID" value="NZ_RSAA01000007.1"/>
</dbReference>
<dbReference type="SUPFAM" id="SSF55073">
    <property type="entry name" value="Nucleotide cyclase"/>
    <property type="match status" value="1"/>
</dbReference>
<dbReference type="InterPro" id="IPR050697">
    <property type="entry name" value="Adenylyl/Guanylyl_Cyclase_3/4"/>
</dbReference>
<dbReference type="Gene3D" id="3.30.70.1230">
    <property type="entry name" value="Nucleotide cyclase"/>
    <property type="match status" value="1"/>
</dbReference>
<dbReference type="PANTHER" id="PTHR43081">
    <property type="entry name" value="ADENYLATE CYCLASE, TERMINAL-DIFFERENTIATION SPECIFIC-RELATED"/>
    <property type="match status" value="1"/>
</dbReference>
<dbReference type="InterPro" id="IPR001054">
    <property type="entry name" value="A/G_cyclase"/>
</dbReference>
<dbReference type="GO" id="GO:0035556">
    <property type="term" value="P:intracellular signal transduction"/>
    <property type="evidence" value="ECO:0007669"/>
    <property type="project" value="InterPro"/>
</dbReference>
<dbReference type="OrthoDB" id="5494175at2"/>
<accession>A0A3R8P7V1</accession>
<dbReference type="SMART" id="SM00044">
    <property type="entry name" value="CYCc"/>
    <property type="match status" value="1"/>
</dbReference>
<dbReference type="GO" id="GO:0006171">
    <property type="term" value="P:cAMP biosynthetic process"/>
    <property type="evidence" value="ECO:0007669"/>
    <property type="project" value="TreeGrafter"/>
</dbReference>
<evidence type="ECO:0000313" key="4">
    <source>
        <dbReference type="Proteomes" id="UP000274515"/>
    </source>
</evidence>
<dbReference type="EMBL" id="RSAA01000007">
    <property type="protein sequence ID" value="RRO18279.1"/>
    <property type="molecule type" value="Genomic_DNA"/>
</dbReference>
<name>A0A3R8P7V1_9PSEU</name>
<sequence length="258" mass="27210">MIDESRPAGLWGRAGARVRQVNQSRRVVGALRGARRMLPGSGEVAFAGSGKPADRVARLVLQAAGDRPSAVRELGLATVQAWRALTSKGAVDGAVTIMFTDLVGFSSWALRVGDDQVLRLLRQFFEVTDDVVGGFGGVVVKSLGDGAMVAFSDVDKAVEAAAALGSAVNALHHDGYRPSLRVGLHRGRPRKVGRDYVGVDVNIAARVADAAGGGEVLVTGQVLDAAERDRYVVRSRRFRAKGVPKGTAVFAVVPHHGR</sequence>
<reference evidence="3 4" key="1">
    <citation type="submission" date="2018-11" db="EMBL/GenBank/DDBJ databases">
        <title>Saccharopolyspora rhizosphaerae sp. nov., an actinomycete isolated from rhizosphere soil in Thailand.</title>
        <authorList>
            <person name="Intra B."/>
            <person name="Euanorasetr J."/>
            <person name="Take A."/>
            <person name="Inahashi Y."/>
            <person name="Mori M."/>
            <person name="Panbangred W."/>
            <person name="Matsumoto A."/>
        </authorList>
    </citation>
    <scope>NUCLEOTIDE SEQUENCE [LARGE SCALE GENOMIC DNA]</scope>
    <source>
        <strain evidence="3 4">H219</strain>
    </source>
</reference>
<keyword evidence="4" id="KW-1185">Reference proteome</keyword>
<dbReference type="AlphaFoldDB" id="A0A3R8P7V1"/>
<protein>
    <submittedName>
        <fullName evidence="3">Adenylate/guanylate cyclase domain-containing protein</fullName>
    </submittedName>
</protein>
<evidence type="ECO:0000313" key="3">
    <source>
        <dbReference type="EMBL" id="RRO18279.1"/>
    </source>
</evidence>
<evidence type="ECO:0000259" key="2">
    <source>
        <dbReference type="PROSITE" id="PS50125"/>
    </source>
</evidence>
<comment type="caution">
    <text evidence="3">The sequence shown here is derived from an EMBL/GenBank/DDBJ whole genome shotgun (WGS) entry which is preliminary data.</text>
</comment>
<proteinExistence type="inferred from homology"/>
<dbReference type="CDD" id="cd07302">
    <property type="entry name" value="CHD"/>
    <property type="match status" value="1"/>
</dbReference>
<organism evidence="3 4">
    <name type="scientific">Saccharopolyspora rhizosphaerae</name>
    <dbReference type="NCBI Taxonomy" id="2492662"/>
    <lineage>
        <taxon>Bacteria</taxon>
        <taxon>Bacillati</taxon>
        <taxon>Actinomycetota</taxon>
        <taxon>Actinomycetes</taxon>
        <taxon>Pseudonocardiales</taxon>
        <taxon>Pseudonocardiaceae</taxon>
        <taxon>Saccharopolyspora</taxon>
    </lineage>
</organism>
<dbReference type="InterPro" id="IPR029787">
    <property type="entry name" value="Nucleotide_cyclase"/>
</dbReference>
<dbReference type="GO" id="GO:0004016">
    <property type="term" value="F:adenylate cyclase activity"/>
    <property type="evidence" value="ECO:0007669"/>
    <property type="project" value="UniProtKB-ARBA"/>
</dbReference>
<dbReference type="PROSITE" id="PS50125">
    <property type="entry name" value="GUANYLATE_CYCLASE_2"/>
    <property type="match status" value="1"/>
</dbReference>